<evidence type="ECO:0000313" key="2">
    <source>
        <dbReference type="Proteomes" id="UP000465263"/>
    </source>
</evidence>
<keyword evidence="2" id="KW-1185">Reference proteome</keyword>
<dbReference type="EMBL" id="BLKV01000002">
    <property type="protein sequence ID" value="GFG72024.1"/>
    <property type="molecule type" value="Genomic_DNA"/>
</dbReference>
<organism evidence="1 2">
    <name type="scientific">Mycolicibacter senuensis</name>
    <dbReference type="NCBI Taxonomy" id="386913"/>
    <lineage>
        <taxon>Bacteria</taxon>
        <taxon>Bacillati</taxon>
        <taxon>Actinomycetota</taxon>
        <taxon>Actinomycetes</taxon>
        <taxon>Mycobacteriales</taxon>
        <taxon>Mycobacteriaceae</taxon>
        <taxon>Mycolicibacter</taxon>
    </lineage>
</organism>
<evidence type="ECO:0008006" key="3">
    <source>
        <dbReference type="Google" id="ProtNLM"/>
    </source>
</evidence>
<dbReference type="InterPro" id="IPR029045">
    <property type="entry name" value="ClpP/crotonase-like_dom_sf"/>
</dbReference>
<gene>
    <name evidence="1" type="ORF">MSEN_37440</name>
</gene>
<protein>
    <recommendedName>
        <fullName evidence="3">Enoyl-CoA hydratase</fullName>
    </recommendedName>
</protein>
<proteinExistence type="predicted"/>
<name>A0A7I9XQ41_9MYCO</name>
<evidence type="ECO:0000313" key="1">
    <source>
        <dbReference type="EMBL" id="GFG72024.1"/>
    </source>
</evidence>
<sequence length="63" mass="6683">MYESLADAIEAVGPAVTPFILLMGSGTAFTAGNDLADMKPNPPSGELPARYVSLTRCRGRTPW</sequence>
<dbReference type="SUPFAM" id="SSF52096">
    <property type="entry name" value="ClpP/crotonase"/>
    <property type="match status" value="1"/>
</dbReference>
<reference evidence="1 2" key="1">
    <citation type="journal article" date="2019" name="Emerg. Microbes Infect.">
        <title>Comprehensive subspecies identification of 175 nontuberculous mycobacteria species based on 7547 genomic profiles.</title>
        <authorList>
            <person name="Matsumoto Y."/>
            <person name="Kinjo T."/>
            <person name="Motooka D."/>
            <person name="Nabeya D."/>
            <person name="Jung N."/>
            <person name="Uechi K."/>
            <person name="Horii T."/>
            <person name="Iida T."/>
            <person name="Fujita J."/>
            <person name="Nakamura S."/>
        </authorList>
    </citation>
    <scope>NUCLEOTIDE SEQUENCE [LARGE SCALE GENOMIC DNA]</scope>
    <source>
        <strain evidence="1 2">JCM 16017</strain>
    </source>
</reference>
<accession>A0A7I9XQ41</accession>
<dbReference type="Proteomes" id="UP000465263">
    <property type="component" value="Unassembled WGS sequence"/>
</dbReference>
<dbReference type="AlphaFoldDB" id="A0A7I9XQ41"/>
<comment type="caution">
    <text evidence="1">The sequence shown here is derived from an EMBL/GenBank/DDBJ whole genome shotgun (WGS) entry which is preliminary data.</text>
</comment>